<dbReference type="CDD" id="cd06346">
    <property type="entry name" value="PBP1_ABC_ligand_binding-like"/>
    <property type="match status" value="1"/>
</dbReference>
<feature type="region of interest" description="Disordered" evidence="3">
    <location>
        <begin position="36"/>
        <end position="56"/>
    </location>
</feature>
<dbReference type="EMBL" id="SHLC01000001">
    <property type="protein sequence ID" value="RZU64201.1"/>
    <property type="molecule type" value="Genomic_DNA"/>
</dbReference>
<sequence>MSVFAKASASRSVRAMLSGVALIGVSALVLTGCSSTGGGGSTTSPESTTPADAGDALPIAAGDRDLAVKLGQLAPQSGSLAFLGPPQIAAAQLAVDDINAADLGIQLELNVRDEGDTTVDVATGSVTDLLSLGVSAISGAAASAQTRNVYEQVTSAGVVLMSPSNTGLDLTDIADNGLYWRTAPSDVLQGEVLGNLIAEDGNSTLGIIYQNDAYGTGLAETTKTNFEAGGGTVVAESSFNTGDTNFTTQISDVTAQNPDAIALITFDQSKIIIPELVGSGFPGDKLYLVDGNLVDYSADFATGLITGAKGTKPGLDLTKLGDFTDRLLEVDPTLTDFTYAPESYDNIVLFALAAYAANDTTGQSIADYLRQVSGGSGEGEKVTSFEDGVALLKKGEQIDYDGYSGPITFDENGDPTEATIGIYQYDAGNLPSKRLN</sequence>
<evidence type="ECO:0000256" key="2">
    <source>
        <dbReference type="ARBA" id="ARBA00022729"/>
    </source>
</evidence>
<dbReference type="PANTHER" id="PTHR30483">
    <property type="entry name" value="LEUCINE-SPECIFIC-BINDING PROTEIN"/>
    <property type="match status" value="1"/>
</dbReference>
<dbReference type="Pfam" id="PF13458">
    <property type="entry name" value="Peripla_BP_6"/>
    <property type="match status" value="1"/>
</dbReference>
<organism evidence="5 6">
    <name type="scientific">Microterricola gilva</name>
    <dbReference type="NCBI Taxonomy" id="393267"/>
    <lineage>
        <taxon>Bacteria</taxon>
        <taxon>Bacillati</taxon>
        <taxon>Actinomycetota</taxon>
        <taxon>Actinomycetes</taxon>
        <taxon>Micrococcales</taxon>
        <taxon>Microbacteriaceae</taxon>
        <taxon>Microterricola</taxon>
    </lineage>
</organism>
<dbReference type="AlphaFoldDB" id="A0A4Q8AJM5"/>
<evidence type="ECO:0000313" key="5">
    <source>
        <dbReference type="EMBL" id="RZU64201.1"/>
    </source>
</evidence>
<dbReference type="InterPro" id="IPR028081">
    <property type="entry name" value="Leu-bd"/>
</dbReference>
<gene>
    <name evidence="5" type="ORF">EV379_0495</name>
</gene>
<dbReference type="Gene3D" id="3.40.50.2300">
    <property type="match status" value="3"/>
</dbReference>
<name>A0A4Q8AJM5_9MICO</name>
<dbReference type="Proteomes" id="UP000291483">
    <property type="component" value="Unassembled WGS sequence"/>
</dbReference>
<protein>
    <submittedName>
        <fullName evidence="5">Amino acid/amide ABC transporter substrate-binding protein (HAAT family)</fullName>
    </submittedName>
</protein>
<proteinExistence type="inferred from homology"/>
<dbReference type="InterPro" id="IPR051010">
    <property type="entry name" value="BCAA_transport"/>
</dbReference>
<feature type="domain" description="Leucine-binding protein" evidence="4">
    <location>
        <begin position="68"/>
        <end position="426"/>
    </location>
</feature>
<comment type="similarity">
    <text evidence="1">Belongs to the leucine-binding protein family.</text>
</comment>
<keyword evidence="2" id="KW-0732">Signal</keyword>
<keyword evidence="6" id="KW-1185">Reference proteome</keyword>
<dbReference type="RefSeq" id="WP_130504744.1">
    <property type="nucleotide sequence ID" value="NZ_SHLC01000001.1"/>
</dbReference>
<dbReference type="InterPro" id="IPR028082">
    <property type="entry name" value="Peripla_BP_I"/>
</dbReference>
<evidence type="ECO:0000256" key="1">
    <source>
        <dbReference type="ARBA" id="ARBA00010062"/>
    </source>
</evidence>
<evidence type="ECO:0000313" key="6">
    <source>
        <dbReference type="Proteomes" id="UP000291483"/>
    </source>
</evidence>
<reference evidence="5 6" key="1">
    <citation type="submission" date="2019-02" db="EMBL/GenBank/DDBJ databases">
        <title>Sequencing the genomes of 1000 actinobacteria strains.</title>
        <authorList>
            <person name="Klenk H.-P."/>
        </authorList>
    </citation>
    <scope>NUCLEOTIDE SEQUENCE [LARGE SCALE GENOMIC DNA]</scope>
    <source>
        <strain evidence="5 6">DSM 18319</strain>
    </source>
</reference>
<dbReference type="PANTHER" id="PTHR30483:SF6">
    <property type="entry name" value="PERIPLASMIC BINDING PROTEIN OF ABC TRANSPORTER FOR NATURAL AMINO ACIDS"/>
    <property type="match status" value="1"/>
</dbReference>
<dbReference type="SUPFAM" id="SSF53822">
    <property type="entry name" value="Periplasmic binding protein-like I"/>
    <property type="match status" value="1"/>
</dbReference>
<evidence type="ECO:0000259" key="4">
    <source>
        <dbReference type="Pfam" id="PF13458"/>
    </source>
</evidence>
<dbReference type="OrthoDB" id="7337537at2"/>
<accession>A0A4Q8AJM5</accession>
<dbReference type="PROSITE" id="PS51257">
    <property type="entry name" value="PROKAR_LIPOPROTEIN"/>
    <property type="match status" value="1"/>
</dbReference>
<comment type="caution">
    <text evidence="5">The sequence shown here is derived from an EMBL/GenBank/DDBJ whole genome shotgun (WGS) entry which is preliminary data.</text>
</comment>
<evidence type="ECO:0000256" key="3">
    <source>
        <dbReference type="SAM" id="MobiDB-lite"/>
    </source>
</evidence>